<dbReference type="RefSeq" id="WP_346245554.1">
    <property type="nucleotide sequence ID" value="NZ_JBDIZK010000002.1"/>
</dbReference>
<keyword evidence="3" id="KW-1185">Reference proteome</keyword>
<evidence type="ECO:0000313" key="2">
    <source>
        <dbReference type="EMBL" id="MEN3746556.1"/>
    </source>
</evidence>
<comment type="caution">
    <text evidence="2">The sequence shown here is derived from an EMBL/GenBank/DDBJ whole genome shotgun (WGS) entry which is preliminary data.</text>
</comment>
<dbReference type="PANTHER" id="PTHR32060">
    <property type="entry name" value="TAIL-SPECIFIC PROTEASE"/>
    <property type="match status" value="1"/>
</dbReference>
<feature type="domain" description="Tail specific protease" evidence="1">
    <location>
        <begin position="234"/>
        <end position="402"/>
    </location>
</feature>
<dbReference type="Proteomes" id="UP001427805">
    <property type="component" value="Unassembled WGS sequence"/>
</dbReference>
<gene>
    <name evidence="2" type="ORF">TPR58_05210</name>
</gene>
<dbReference type="Pfam" id="PF03572">
    <property type="entry name" value="Peptidase_S41"/>
    <property type="match status" value="1"/>
</dbReference>
<dbReference type="SUPFAM" id="SSF52096">
    <property type="entry name" value="ClpP/crotonase"/>
    <property type="match status" value="1"/>
</dbReference>
<accession>A0ABV0B777</accession>
<evidence type="ECO:0000259" key="1">
    <source>
        <dbReference type="Pfam" id="PF03572"/>
    </source>
</evidence>
<name>A0ABV0B777_9SPHN</name>
<dbReference type="EMBL" id="JBDIZK010000002">
    <property type="protein sequence ID" value="MEN3746556.1"/>
    <property type="molecule type" value="Genomic_DNA"/>
</dbReference>
<organism evidence="2 3">
    <name type="scientific">Sphingomonas rustica</name>
    <dbReference type="NCBI Taxonomy" id="3103142"/>
    <lineage>
        <taxon>Bacteria</taxon>
        <taxon>Pseudomonadati</taxon>
        <taxon>Pseudomonadota</taxon>
        <taxon>Alphaproteobacteria</taxon>
        <taxon>Sphingomonadales</taxon>
        <taxon>Sphingomonadaceae</taxon>
        <taxon>Sphingomonas</taxon>
    </lineage>
</organism>
<sequence>MGSTTTVGTWLKANAHAVGPDDLRLLEQAAILFEGANVHLRQREARGVDPVFALQRLRASPPADRAGLYRDLMAIFARFGDRHTRCILPPAWDRQFAYLPLTVAECWQDGACEMIVTGSADPRLRPGDRLDTWNDRPVSEIVEAHEAGQLGANPAARRAKSLQTLTVRPLALLPPPEGAVKLTGSRGSVHLEWRMADMAQLGRDLAACIAPEPDFEDAAAGLGVRRVSTSAGPIGWIKITSLRVPADAFLPALAAALEHQPSLGVVLDLRGCEEGFVQTGEAMLRLFTDRPIEPLQFELRATEWMRDLVRASAAMADWRGPVETAAAAGRGYSLGRPLTAEAAFETGLKPYRGRLIVLVDALTYSTAEMFAAGVQDHRIGTVIGVAPSTGGGGGSAWSHELIHRLSGDAFLAPAADAPRLRMAVLRCRRTGANAGRLIECEGVVPDLIHLPTRRDRLESDSDLIDVIVQRMEACP</sequence>
<reference evidence="2 3" key="1">
    <citation type="submission" date="2024-05" db="EMBL/GenBank/DDBJ databases">
        <title>Sphingomonas sp. HF-S3 16S ribosomal RNA gene Genome sequencing and assembly.</title>
        <authorList>
            <person name="Lee H."/>
        </authorList>
    </citation>
    <scope>NUCLEOTIDE SEQUENCE [LARGE SCALE GENOMIC DNA]</scope>
    <source>
        <strain evidence="2 3">HF-S3</strain>
    </source>
</reference>
<proteinExistence type="predicted"/>
<protein>
    <submittedName>
        <fullName evidence="2">S41 family peptidase</fullName>
    </submittedName>
</protein>
<dbReference type="InterPro" id="IPR029045">
    <property type="entry name" value="ClpP/crotonase-like_dom_sf"/>
</dbReference>
<evidence type="ECO:0000313" key="3">
    <source>
        <dbReference type="Proteomes" id="UP001427805"/>
    </source>
</evidence>
<dbReference type="Gene3D" id="3.90.226.10">
    <property type="entry name" value="2-enoyl-CoA Hydratase, Chain A, domain 1"/>
    <property type="match status" value="1"/>
</dbReference>
<dbReference type="PANTHER" id="PTHR32060:SF22">
    <property type="entry name" value="CARBOXYL-TERMINAL-PROCESSING PEPTIDASE 3, CHLOROPLASTIC"/>
    <property type="match status" value="1"/>
</dbReference>
<dbReference type="InterPro" id="IPR005151">
    <property type="entry name" value="Tail-specific_protease"/>
</dbReference>